<evidence type="ECO:0000313" key="3">
    <source>
        <dbReference type="Proteomes" id="UP001305421"/>
    </source>
</evidence>
<evidence type="ECO:0000256" key="1">
    <source>
        <dbReference type="SAM" id="SignalP"/>
    </source>
</evidence>
<sequence>MKTAITAVVLLLCLTSSAAYAAPETDVVTTKRILEQEQQSIDVASAVIRSRHELNQFLTANTAVPRGAASAPRPASRFDFSNEVQHAPLGRVFEDCNRA</sequence>
<keyword evidence="3" id="KW-1185">Reference proteome</keyword>
<proteinExistence type="predicted"/>
<feature type="signal peptide" evidence="1">
    <location>
        <begin position="1"/>
        <end position="21"/>
    </location>
</feature>
<dbReference type="Proteomes" id="UP001305421">
    <property type="component" value="Chromosome"/>
</dbReference>
<dbReference type="RefSeq" id="WP_311184013.1">
    <property type="nucleotide sequence ID" value="NZ_CP115543.1"/>
</dbReference>
<name>A0ABY9YGT0_9GAMM</name>
<gene>
    <name evidence="2" type="ORF">PDM28_05055</name>
</gene>
<protein>
    <submittedName>
        <fullName evidence="2">Uncharacterized protein</fullName>
    </submittedName>
</protein>
<keyword evidence="1" id="KW-0732">Signal</keyword>
<organism evidence="2 3">
    <name type="scientific">Stenotrophomonas aracearum</name>
    <dbReference type="NCBI Taxonomy" id="3003272"/>
    <lineage>
        <taxon>Bacteria</taxon>
        <taxon>Pseudomonadati</taxon>
        <taxon>Pseudomonadota</taxon>
        <taxon>Gammaproteobacteria</taxon>
        <taxon>Lysobacterales</taxon>
        <taxon>Lysobacteraceae</taxon>
        <taxon>Stenotrophomonas</taxon>
    </lineage>
</organism>
<feature type="chain" id="PRO_5045112375" evidence="1">
    <location>
        <begin position="22"/>
        <end position="99"/>
    </location>
</feature>
<evidence type="ECO:0000313" key="2">
    <source>
        <dbReference type="EMBL" id="WNH49685.1"/>
    </source>
</evidence>
<accession>A0ABY9YGT0</accession>
<reference evidence="2 3" key="1">
    <citation type="submission" date="2022-12" db="EMBL/GenBank/DDBJ databases">
        <title>Two new species, Stenotrophomonas aracearum and Stenotrophomonas oahuensis, isolated from Anthurium (Araceae family) in Hawaii.</title>
        <authorList>
            <person name="Chunag S.C."/>
            <person name="Dobhal S."/>
            <person name="Alvarez A."/>
            <person name="Arif M."/>
        </authorList>
    </citation>
    <scope>NUCLEOTIDE SEQUENCE [LARGE SCALE GENOMIC DNA]</scope>
    <source>
        <strain evidence="2 3">A5588</strain>
    </source>
</reference>
<dbReference type="EMBL" id="CP115543">
    <property type="protein sequence ID" value="WNH49685.1"/>
    <property type="molecule type" value="Genomic_DNA"/>
</dbReference>